<dbReference type="InterPro" id="IPR036465">
    <property type="entry name" value="vWFA_dom_sf"/>
</dbReference>
<feature type="domain" description="VWFA" evidence="2">
    <location>
        <begin position="232"/>
        <end position="400"/>
    </location>
</feature>
<evidence type="ECO:0000313" key="3">
    <source>
        <dbReference type="EMBL" id="MDP9904367.1"/>
    </source>
</evidence>
<name>A0AAW8DFG6_9MICC</name>
<sequence length="428" mass="45703">MPEYAPSDGLAGVDAAALAVGFSMALRRAGLPSSPDRAGWLAQALRIVPPTAREPLYWTCRVALVSSHEQLPAFDAVFSAAFDGMLDPADTRGDANSPPAIGAAEHARAAVSERRLAHADGHVPASRAPLAVAGEGNDDESNAPGFEAILAMASADEHLHAKSFAELTPEESAQVRQLVRRIVLATPERRSRRTRQWAHNGAKLDLRRTIRAARRTGGDASSLVYSRRRARPRRLVFLCDISGSMEPYTQVFLSLLQGAVAGAQAEAFVFSTRLTRLTRQLSNRNADEALALGAAAAPDWAGGTRLAESLRHFIDGHGRRGLARGAVVVVLSDGWAQDAPELVEAQMARLRRLAYRIVWVNPRKAGTGYQPLAGGMAAALPYCDAFVSGHNYAALTEAAAAIRAEGPRPSRPSRVAASATRQHGQDKA</sequence>
<reference evidence="3 5" key="1">
    <citation type="submission" date="2023-07" db="EMBL/GenBank/DDBJ databases">
        <title>Sorghum-associated microbial communities from plants grown in Nebraska, USA.</title>
        <authorList>
            <person name="Schachtman D."/>
        </authorList>
    </citation>
    <scope>NUCLEOTIDE SEQUENCE</scope>
    <source>
        <strain evidence="3">DS1006</strain>
        <strain evidence="4 5">DS1016</strain>
    </source>
</reference>
<dbReference type="Pfam" id="PF05762">
    <property type="entry name" value="VWA_CoxE"/>
    <property type="match status" value="1"/>
</dbReference>
<proteinExistence type="predicted"/>
<dbReference type="InterPro" id="IPR011195">
    <property type="entry name" value="UCP010256"/>
</dbReference>
<dbReference type="Proteomes" id="UP001242995">
    <property type="component" value="Unassembled WGS sequence"/>
</dbReference>
<organism evidence="3 6">
    <name type="scientific">Arthrobacter bambusae</name>
    <dbReference type="NCBI Taxonomy" id="1338426"/>
    <lineage>
        <taxon>Bacteria</taxon>
        <taxon>Bacillati</taxon>
        <taxon>Actinomycetota</taxon>
        <taxon>Actinomycetes</taxon>
        <taxon>Micrococcales</taxon>
        <taxon>Micrococcaceae</taxon>
        <taxon>Arthrobacter</taxon>
    </lineage>
</organism>
<dbReference type="InterPro" id="IPR002035">
    <property type="entry name" value="VWF_A"/>
</dbReference>
<dbReference type="AlphaFoldDB" id="A0AAW8DFG6"/>
<evidence type="ECO:0000313" key="5">
    <source>
        <dbReference type="Proteomes" id="UP001230951"/>
    </source>
</evidence>
<evidence type="ECO:0000313" key="6">
    <source>
        <dbReference type="Proteomes" id="UP001242995"/>
    </source>
</evidence>
<gene>
    <name evidence="3" type="ORF">J2S90_001313</name>
    <name evidence="4" type="ORF">J2S93_000387</name>
</gene>
<dbReference type="InterPro" id="IPR008912">
    <property type="entry name" value="Uncharacterised_CoxE"/>
</dbReference>
<dbReference type="SMART" id="SM00327">
    <property type="entry name" value="VWA"/>
    <property type="match status" value="1"/>
</dbReference>
<evidence type="ECO:0000313" key="4">
    <source>
        <dbReference type="EMBL" id="MDQ0178980.1"/>
    </source>
</evidence>
<dbReference type="CDD" id="cd00198">
    <property type="entry name" value="vWFA"/>
    <property type="match status" value="1"/>
</dbReference>
<feature type="region of interest" description="Disordered" evidence="1">
    <location>
        <begin position="404"/>
        <end position="428"/>
    </location>
</feature>
<evidence type="ECO:0000259" key="2">
    <source>
        <dbReference type="SMART" id="SM00327"/>
    </source>
</evidence>
<dbReference type="EMBL" id="JAUSTF010000001">
    <property type="protein sequence ID" value="MDQ0178980.1"/>
    <property type="molecule type" value="Genomic_DNA"/>
</dbReference>
<comment type="caution">
    <text evidence="3">The sequence shown here is derived from an EMBL/GenBank/DDBJ whole genome shotgun (WGS) entry which is preliminary data.</text>
</comment>
<dbReference type="PANTHER" id="PTHR39338">
    <property type="entry name" value="BLL5662 PROTEIN-RELATED"/>
    <property type="match status" value="1"/>
</dbReference>
<dbReference type="RefSeq" id="WP_284989123.1">
    <property type="nucleotide sequence ID" value="NZ_JAUSRG010000002.1"/>
</dbReference>
<dbReference type="SUPFAM" id="SSF53300">
    <property type="entry name" value="vWA-like"/>
    <property type="match status" value="1"/>
</dbReference>
<protein>
    <submittedName>
        <fullName evidence="3">Uncharacterized protein with von Willebrand factor type A (VWA) domain</fullName>
    </submittedName>
</protein>
<dbReference type="EMBL" id="JAUSRG010000002">
    <property type="protein sequence ID" value="MDP9904367.1"/>
    <property type="molecule type" value="Genomic_DNA"/>
</dbReference>
<dbReference type="PANTHER" id="PTHR39338:SF6">
    <property type="entry name" value="BLL5662 PROTEIN"/>
    <property type="match status" value="1"/>
</dbReference>
<keyword evidence="5" id="KW-1185">Reference proteome</keyword>
<dbReference type="Gene3D" id="3.40.50.410">
    <property type="entry name" value="von Willebrand factor, type A domain"/>
    <property type="match status" value="1"/>
</dbReference>
<dbReference type="Proteomes" id="UP001230951">
    <property type="component" value="Unassembled WGS sequence"/>
</dbReference>
<accession>A0AAW8DFG6</accession>
<dbReference type="PIRSF" id="PIRSF010256">
    <property type="entry name" value="CoxE_vWa"/>
    <property type="match status" value="1"/>
</dbReference>
<evidence type="ECO:0000256" key="1">
    <source>
        <dbReference type="SAM" id="MobiDB-lite"/>
    </source>
</evidence>